<dbReference type="PANTHER" id="PTHR12049:SF7">
    <property type="entry name" value="PROTEIN ARGININE METHYLTRANSFERASE NDUFAF7, MITOCHONDRIAL"/>
    <property type="match status" value="1"/>
</dbReference>
<dbReference type="PANTHER" id="PTHR12049">
    <property type="entry name" value="PROTEIN ARGININE METHYLTRANSFERASE NDUFAF7, MITOCHONDRIAL"/>
    <property type="match status" value="1"/>
</dbReference>
<evidence type="ECO:0000313" key="4">
    <source>
        <dbReference type="EMBL" id="QFG67622.1"/>
    </source>
</evidence>
<dbReference type="InterPro" id="IPR029063">
    <property type="entry name" value="SAM-dependent_MTases_sf"/>
</dbReference>
<dbReference type="GO" id="GO:0032259">
    <property type="term" value="P:methylation"/>
    <property type="evidence" value="ECO:0007669"/>
    <property type="project" value="UniProtKB-KW"/>
</dbReference>
<accession>A0A5J6V373</accession>
<dbReference type="Gene3D" id="3.40.50.12710">
    <property type="match status" value="1"/>
</dbReference>
<protein>
    <recommendedName>
        <fullName evidence="6">SAM-dependent methyltransferase</fullName>
    </recommendedName>
</protein>
<dbReference type="InterPro" id="IPR003788">
    <property type="entry name" value="NDUFAF7"/>
</dbReference>
<gene>
    <name evidence="4" type="ORF">FY030_01775</name>
</gene>
<dbReference type="OrthoDB" id="4856867at2"/>
<feature type="region of interest" description="Disordered" evidence="3">
    <location>
        <begin position="1"/>
        <end position="39"/>
    </location>
</feature>
<evidence type="ECO:0000313" key="5">
    <source>
        <dbReference type="Proteomes" id="UP000326546"/>
    </source>
</evidence>
<dbReference type="Proteomes" id="UP000326546">
    <property type="component" value="Chromosome"/>
</dbReference>
<dbReference type="GO" id="GO:0035243">
    <property type="term" value="F:protein-arginine omega-N symmetric methyltransferase activity"/>
    <property type="evidence" value="ECO:0007669"/>
    <property type="project" value="TreeGrafter"/>
</dbReference>
<evidence type="ECO:0000256" key="2">
    <source>
        <dbReference type="ARBA" id="ARBA00022679"/>
    </source>
</evidence>
<evidence type="ECO:0000256" key="3">
    <source>
        <dbReference type="SAM" id="MobiDB-lite"/>
    </source>
</evidence>
<feature type="compositionally biased region" description="Polar residues" evidence="3">
    <location>
        <begin position="1"/>
        <end position="11"/>
    </location>
</feature>
<keyword evidence="2" id="KW-0808">Transferase</keyword>
<sequence>MRPTSSSSTLRHPSAVRDPTQDQSAADAEDGADAAGTPGAAGNAVAAGALPWELAWQAALYGPDGFYRHHAPAEHFATSAQGLPGAGGILAEAVLALARRYQCRHVVEVGAGRGELLSQLRSLPSHLHLTGVDVVPAPPGLQVDRWLVSPGGAHLPDGLDDLHDTLVLAHEWLDVVPCPVVDRAKEDPAGWRSVLVTVDGQEQPGPPPAGPDLEWAQRWLRPEVERAEIGLPRDRALADLLSRVRSGLVVVVDYGHTAADRPRHGTLTGYRQGREVTPAPDGTCDLTAHVAFDSLTQVTGRWHLTTQGELLRELVGDPKDPVPHHLASTDPQAYLAAVARRAALTTLTAPGGLGDFRWLLAPRRRPPH</sequence>
<dbReference type="AlphaFoldDB" id="A0A5J6V373"/>
<name>A0A5J6V373_9MICO</name>
<reference evidence="4 5" key="1">
    <citation type="submission" date="2019-09" db="EMBL/GenBank/DDBJ databases">
        <title>Serinicoccus pratensis sp. nov., isolated from meadow soil.</title>
        <authorList>
            <person name="Zhang W."/>
        </authorList>
    </citation>
    <scope>NUCLEOTIDE SEQUENCE [LARGE SCALE GENOMIC DNA]</scope>
    <source>
        <strain evidence="4 5">W204</strain>
    </source>
</reference>
<dbReference type="SUPFAM" id="SSF53335">
    <property type="entry name" value="S-adenosyl-L-methionine-dependent methyltransferases"/>
    <property type="match status" value="1"/>
</dbReference>
<organism evidence="4 5">
    <name type="scientific">Ornithinimicrobium pratense</name>
    <dbReference type="NCBI Taxonomy" id="2593973"/>
    <lineage>
        <taxon>Bacteria</taxon>
        <taxon>Bacillati</taxon>
        <taxon>Actinomycetota</taxon>
        <taxon>Actinomycetes</taxon>
        <taxon>Micrococcales</taxon>
        <taxon>Ornithinimicrobiaceae</taxon>
        <taxon>Ornithinimicrobium</taxon>
    </lineage>
</organism>
<evidence type="ECO:0000256" key="1">
    <source>
        <dbReference type="ARBA" id="ARBA00022603"/>
    </source>
</evidence>
<dbReference type="EMBL" id="CP044427">
    <property type="protein sequence ID" value="QFG67622.1"/>
    <property type="molecule type" value="Genomic_DNA"/>
</dbReference>
<proteinExistence type="predicted"/>
<dbReference type="Pfam" id="PF02636">
    <property type="entry name" value="Methyltransf_28"/>
    <property type="match status" value="1"/>
</dbReference>
<keyword evidence="5" id="KW-1185">Reference proteome</keyword>
<dbReference type="KEGG" id="serw:FY030_01775"/>
<evidence type="ECO:0008006" key="6">
    <source>
        <dbReference type="Google" id="ProtNLM"/>
    </source>
</evidence>
<dbReference type="InterPro" id="IPR038375">
    <property type="entry name" value="NDUFAF7_sf"/>
</dbReference>
<keyword evidence="1" id="KW-0489">Methyltransferase</keyword>